<dbReference type="GO" id="GO:0008168">
    <property type="term" value="F:methyltransferase activity"/>
    <property type="evidence" value="ECO:0007669"/>
    <property type="project" value="UniProtKB-KW"/>
</dbReference>
<dbReference type="PANTHER" id="PTHR43591">
    <property type="entry name" value="METHYLTRANSFERASE"/>
    <property type="match status" value="1"/>
</dbReference>
<proteinExistence type="predicted"/>
<accession>A0ABX1PRC7</accession>
<dbReference type="InterPro" id="IPR013216">
    <property type="entry name" value="Methyltransf_11"/>
</dbReference>
<name>A0ABX1PRC7_9RHOO</name>
<dbReference type="InterPro" id="IPR029063">
    <property type="entry name" value="SAM-dependent_MTases_sf"/>
</dbReference>
<dbReference type="GO" id="GO:0032259">
    <property type="term" value="P:methylation"/>
    <property type="evidence" value="ECO:0007669"/>
    <property type="project" value="UniProtKB-KW"/>
</dbReference>
<feature type="region of interest" description="Disordered" evidence="1">
    <location>
        <begin position="1"/>
        <end position="21"/>
    </location>
</feature>
<evidence type="ECO:0000259" key="2">
    <source>
        <dbReference type="Pfam" id="PF08241"/>
    </source>
</evidence>
<evidence type="ECO:0000313" key="4">
    <source>
        <dbReference type="Proteomes" id="UP000615989"/>
    </source>
</evidence>
<dbReference type="Gene3D" id="3.40.50.150">
    <property type="entry name" value="Vaccinia Virus protein VP39"/>
    <property type="match status" value="1"/>
</dbReference>
<feature type="compositionally biased region" description="Basic and acidic residues" evidence="1">
    <location>
        <begin position="1"/>
        <end position="13"/>
    </location>
</feature>
<feature type="domain" description="Methyltransferase type 11" evidence="2">
    <location>
        <begin position="48"/>
        <end position="142"/>
    </location>
</feature>
<dbReference type="Proteomes" id="UP000615989">
    <property type="component" value="Unassembled WGS sequence"/>
</dbReference>
<reference evidence="3" key="1">
    <citation type="submission" date="2019-12" db="EMBL/GenBank/DDBJ databases">
        <title>Comparative genomics gives insights into the taxonomy of the Azoarcus-Aromatoleum group and reveals separate origins of nif in the plant-associated Azoarcus and non-plant-associated Aromatoleum sub-groups.</title>
        <authorList>
            <person name="Lafos M."/>
            <person name="Maluk M."/>
            <person name="Batista M."/>
            <person name="Junghare M."/>
            <person name="Carmona M."/>
            <person name="Faoro H."/>
            <person name="Cruz L.M."/>
            <person name="Battistoni F."/>
            <person name="De Souza E."/>
            <person name="Pedrosa F."/>
            <person name="Chen W.-M."/>
            <person name="Poole P.S."/>
            <person name="Dixon R.A."/>
            <person name="James E.K."/>
        </authorList>
    </citation>
    <scope>NUCLEOTIDE SEQUENCE</scope>
    <source>
        <strain evidence="3">LuFRes1</strain>
    </source>
</reference>
<dbReference type="EMBL" id="WTVG01000161">
    <property type="protein sequence ID" value="NMG27177.1"/>
    <property type="molecule type" value="Genomic_DNA"/>
</dbReference>
<dbReference type="PANTHER" id="PTHR43591:SF57">
    <property type="entry name" value="METHYLTRANSFERASE DOMAIN-CONTAINING PROTEIN-RELATED"/>
    <property type="match status" value="1"/>
</dbReference>
<evidence type="ECO:0000313" key="3">
    <source>
        <dbReference type="EMBL" id="NMG27177.1"/>
    </source>
</evidence>
<evidence type="ECO:0000256" key="1">
    <source>
        <dbReference type="SAM" id="MobiDB-lite"/>
    </source>
</evidence>
<organism evidence="3 4">
    <name type="scientific">Aromatoleum anaerobium</name>
    <dbReference type="NCBI Taxonomy" id="182180"/>
    <lineage>
        <taxon>Bacteria</taxon>
        <taxon>Pseudomonadati</taxon>
        <taxon>Pseudomonadota</taxon>
        <taxon>Betaproteobacteria</taxon>
        <taxon>Rhodocyclales</taxon>
        <taxon>Rhodocyclaceae</taxon>
        <taxon>Aromatoleum</taxon>
    </lineage>
</organism>
<keyword evidence="3" id="KW-0808">Transferase</keyword>
<keyword evidence="3" id="KW-0489">Methyltransferase</keyword>
<dbReference type="Pfam" id="PF08241">
    <property type="entry name" value="Methyltransf_11"/>
    <property type="match status" value="1"/>
</dbReference>
<protein>
    <submittedName>
        <fullName evidence="3">Methyltransferase domain-containing protein</fullName>
    </submittedName>
</protein>
<dbReference type="CDD" id="cd02440">
    <property type="entry name" value="AdoMet_MTases"/>
    <property type="match status" value="1"/>
</dbReference>
<comment type="caution">
    <text evidence="3">The sequence shown here is derived from an EMBL/GenBank/DDBJ whole genome shotgun (WGS) entry which is preliminary data.</text>
</comment>
<gene>
    <name evidence="3" type="ORF">GO606_21300</name>
</gene>
<dbReference type="SUPFAM" id="SSF53335">
    <property type="entry name" value="S-adenosyl-L-methionine-dependent methyltransferases"/>
    <property type="match status" value="1"/>
</dbReference>
<sequence length="277" mass="30585">MTTQEREDTRPPWDKIAPGYDKTNTPTQMWIANEGLRRAELRAGMRFLDVAAGSGALSIPAARIGAQILATDQSPVMLELLKERARQEGLNIETRVMDGHALELDDNCFDMAGSQFGVMLFADMPQGIREMVRVVKPGGRVLMIAYGDPHKIDFLAFFVGAIQSVRPDFQGPPMDPPPLPFQLQDPARLRQEFATAGLKDIKVETITETTEFKSAQDLWEWIVWSNPLVEGMLGDLNLSNEESGVIQQTLETMFRERAGGSGVAKLSNPVNIGVGTK</sequence>
<keyword evidence="4" id="KW-1185">Reference proteome</keyword>
<dbReference type="RefSeq" id="WP_169120879.1">
    <property type="nucleotide sequence ID" value="NZ_WTVG02000001.1"/>
</dbReference>